<comment type="caution">
    <text evidence="2">The sequence shown here is derived from an EMBL/GenBank/DDBJ whole genome shotgun (WGS) entry which is preliminary data.</text>
</comment>
<evidence type="ECO:0000313" key="2">
    <source>
        <dbReference type="EMBL" id="TEB25247.1"/>
    </source>
</evidence>
<dbReference type="InterPro" id="IPR002156">
    <property type="entry name" value="RNaseH_domain"/>
</dbReference>
<keyword evidence="3" id="KW-1185">Reference proteome</keyword>
<evidence type="ECO:0000313" key="3">
    <source>
        <dbReference type="Proteomes" id="UP000298030"/>
    </source>
</evidence>
<accession>A0A4Y7STQ8</accession>
<dbReference type="InterPro" id="IPR036397">
    <property type="entry name" value="RNaseH_sf"/>
</dbReference>
<dbReference type="GO" id="GO:0004523">
    <property type="term" value="F:RNA-DNA hybrid ribonuclease activity"/>
    <property type="evidence" value="ECO:0007669"/>
    <property type="project" value="InterPro"/>
</dbReference>
<feature type="domain" description="RNase H type-1" evidence="1">
    <location>
        <begin position="1"/>
        <end position="45"/>
    </location>
</feature>
<dbReference type="Gene3D" id="3.30.420.10">
    <property type="entry name" value="Ribonuclease H-like superfamily/Ribonuclease H"/>
    <property type="match status" value="1"/>
</dbReference>
<protein>
    <recommendedName>
        <fullName evidence="1">RNase H type-1 domain-containing protein</fullName>
    </recommendedName>
</protein>
<dbReference type="EMBL" id="QPFP01000058">
    <property type="protein sequence ID" value="TEB25247.1"/>
    <property type="molecule type" value="Genomic_DNA"/>
</dbReference>
<dbReference type="OrthoDB" id="3267074at2759"/>
<sequence>MHELAETLRDANDTSKKRFTIKWISAHSDVDRNERVDQEAKKAAKGMSSRMSELPNILHRTLPISKSALIQAAKAEVKVKWKAKWSGSKRAQWYHSLDEQFPPKRYRKVMRSTTRPLACALTQIRTGHIPLNEWLHKRKLAESDMCDQCDENKKESTHHYLFACKAFKQHRQKMDKGHKRAKRNLKSIFSSEKFTHILLRYVAATERLKVKQVPTPDAELPGRQR</sequence>
<dbReference type="STRING" id="71717.A0A4Y7STQ8"/>
<reference evidence="2 3" key="1">
    <citation type="journal article" date="2019" name="Nat. Ecol. Evol.">
        <title>Megaphylogeny resolves global patterns of mushroom evolution.</title>
        <authorList>
            <person name="Varga T."/>
            <person name="Krizsan K."/>
            <person name="Foldi C."/>
            <person name="Dima B."/>
            <person name="Sanchez-Garcia M."/>
            <person name="Sanchez-Ramirez S."/>
            <person name="Szollosi G.J."/>
            <person name="Szarkandi J.G."/>
            <person name="Papp V."/>
            <person name="Albert L."/>
            <person name="Andreopoulos W."/>
            <person name="Angelini C."/>
            <person name="Antonin V."/>
            <person name="Barry K.W."/>
            <person name="Bougher N.L."/>
            <person name="Buchanan P."/>
            <person name="Buyck B."/>
            <person name="Bense V."/>
            <person name="Catcheside P."/>
            <person name="Chovatia M."/>
            <person name="Cooper J."/>
            <person name="Damon W."/>
            <person name="Desjardin D."/>
            <person name="Finy P."/>
            <person name="Geml J."/>
            <person name="Haridas S."/>
            <person name="Hughes K."/>
            <person name="Justo A."/>
            <person name="Karasinski D."/>
            <person name="Kautmanova I."/>
            <person name="Kiss B."/>
            <person name="Kocsube S."/>
            <person name="Kotiranta H."/>
            <person name="LaButti K.M."/>
            <person name="Lechner B.E."/>
            <person name="Liimatainen K."/>
            <person name="Lipzen A."/>
            <person name="Lukacs Z."/>
            <person name="Mihaltcheva S."/>
            <person name="Morgado L.N."/>
            <person name="Niskanen T."/>
            <person name="Noordeloos M.E."/>
            <person name="Ohm R.A."/>
            <person name="Ortiz-Santana B."/>
            <person name="Ovrebo C."/>
            <person name="Racz N."/>
            <person name="Riley R."/>
            <person name="Savchenko A."/>
            <person name="Shiryaev A."/>
            <person name="Soop K."/>
            <person name="Spirin V."/>
            <person name="Szebenyi C."/>
            <person name="Tomsovsky M."/>
            <person name="Tulloss R.E."/>
            <person name="Uehling J."/>
            <person name="Grigoriev I.V."/>
            <person name="Vagvolgyi C."/>
            <person name="Papp T."/>
            <person name="Martin F.M."/>
            <person name="Miettinen O."/>
            <person name="Hibbett D.S."/>
            <person name="Nagy L.G."/>
        </authorList>
    </citation>
    <scope>NUCLEOTIDE SEQUENCE [LARGE SCALE GENOMIC DNA]</scope>
    <source>
        <strain evidence="2 3">FP101781</strain>
    </source>
</reference>
<dbReference type="GO" id="GO:0003676">
    <property type="term" value="F:nucleic acid binding"/>
    <property type="evidence" value="ECO:0007669"/>
    <property type="project" value="InterPro"/>
</dbReference>
<proteinExistence type="predicted"/>
<dbReference type="AlphaFoldDB" id="A0A4Y7STQ8"/>
<gene>
    <name evidence="2" type="ORF">FA13DRAFT_1637620</name>
</gene>
<dbReference type="Proteomes" id="UP000298030">
    <property type="component" value="Unassembled WGS sequence"/>
</dbReference>
<dbReference type="PROSITE" id="PS50879">
    <property type="entry name" value="RNASE_H_1"/>
    <property type="match status" value="1"/>
</dbReference>
<organism evidence="2 3">
    <name type="scientific">Coprinellus micaceus</name>
    <name type="common">Glistening ink-cap mushroom</name>
    <name type="synonym">Coprinus micaceus</name>
    <dbReference type="NCBI Taxonomy" id="71717"/>
    <lineage>
        <taxon>Eukaryota</taxon>
        <taxon>Fungi</taxon>
        <taxon>Dikarya</taxon>
        <taxon>Basidiomycota</taxon>
        <taxon>Agaricomycotina</taxon>
        <taxon>Agaricomycetes</taxon>
        <taxon>Agaricomycetidae</taxon>
        <taxon>Agaricales</taxon>
        <taxon>Agaricineae</taxon>
        <taxon>Psathyrellaceae</taxon>
        <taxon>Coprinellus</taxon>
    </lineage>
</organism>
<evidence type="ECO:0000259" key="1">
    <source>
        <dbReference type="PROSITE" id="PS50879"/>
    </source>
</evidence>
<name>A0A4Y7STQ8_COPMI</name>